<dbReference type="EMBL" id="JAMKPW020000042">
    <property type="protein sequence ID" value="KAK8196128.1"/>
    <property type="molecule type" value="Genomic_DNA"/>
</dbReference>
<evidence type="ECO:0000313" key="2">
    <source>
        <dbReference type="Proteomes" id="UP001320706"/>
    </source>
</evidence>
<comment type="caution">
    <text evidence="1">The sequence shown here is derived from an EMBL/GenBank/DDBJ whole genome shotgun (WGS) entry which is preliminary data.</text>
</comment>
<organism evidence="1 2">
    <name type="scientific">Zalaria obscura</name>
    <dbReference type="NCBI Taxonomy" id="2024903"/>
    <lineage>
        <taxon>Eukaryota</taxon>
        <taxon>Fungi</taxon>
        <taxon>Dikarya</taxon>
        <taxon>Ascomycota</taxon>
        <taxon>Pezizomycotina</taxon>
        <taxon>Dothideomycetes</taxon>
        <taxon>Dothideomycetidae</taxon>
        <taxon>Dothideales</taxon>
        <taxon>Zalariaceae</taxon>
        <taxon>Zalaria</taxon>
    </lineage>
</organism>
<gene>
    <name evidence="1" type="ORF">M8818_007281</name>
</gene>
<protein>
    <submittedName>
        <fullName evidence="1">Uncharacterized protein</fullName>
    </submittedName>
</protein>
<sequence length="442" mass="49678">MDHTDPLMKSKSQTHSYAREEAISLGVLVLAGIDDEVKVHMMLGRVMCMNITHKLFVIADLFLEKAQQQDSMFSIWKKLPDNVRATSTSIVSKDKYGAVPIIYGNFLCTKQGLSLSYDELNRLLDFVDQYLYEVESVNHGIPRRAQQSKDIGAWISMIESVVPTGRPNGWSPLFSSREENAYRKYAPNESRLEQAKAWVLFWRRKAETFKEEKGDAFNPQDRLPWVIGEVGWTGDPGYRHYQHNAHDGSIPIMNLCDSISRKYFTNQGVRVRYRVLYQPPSNELCRMAEHVVTRLCNGYASSGGFNGTPAGISAIKADHITQAIFSRVQADPKARATFGDNFCKMVADLATEVSGVQSCAGVAKAQAEERATYEQYVAGREWQGNARRDFEEAERRVDEVIPKAACQEKAATQMEDSLGSFSAFANCFNRALEAARRAIPPS</sequence>
<accession>A0ACC3S4G6</accession>
<reference evidence="1" key="1">
    <citation type="submission" date="2024-02" db="EMBL/GenBank/DDBJ databases">
        <title>Metagenome Assembled Genome of Zalaria obscura JY119.</title>
        <authorList>
            <person name="Vighnesh L."/>
            <person name="Jagadeeshwari U."/>
            <person name="Venkata Ramana C."/>
            <person name="Sasikala C."/>
        </authorList>
    </citation>
    <scope>NUCLEOTIDE SEQUENCE</scope>
    <source>
        <strain evidence="1">JY119</strain>
    </source>
</reference>
<proteinExistence type="predicted"/>
<dbReference type="Proteomes" id="UP001320706">
    <property type="component" value="Unassembled WGS sequence"/>
</dbReference>
<evidence type="ECO:0000313" key="1">
    <source>
        <dbReference type="EMBL" id="KAK8196128.1"/>
    </source>
</evidence>
<keyword evidence="2" id="KW-1185">Reference proteome</keyword>
<name>A0ACC3S4G6_9PEZI</name>